<dbReference type="EMBL" id="MHLD01000018">
    <property type="protein sequence ID" value="OGZ02483.1"/>
    <property type="molecule type" value="Genomic_DNA"/>
</dbReference>
<name>A0A1G2CM67_9BACT</name>
<protein>
    <recommendedName>
        <fullName evidence="4">DUF4430 domain-containing protein</fullName>
    </recommendedName>
</protein>
<evidence type="ECO:0000256" key="1">
    <source>
        <dbReference type="SAM" id="Phobius"/>
    </source>
</evidence>
<evidence type="ECO:0008006" key="4">
    <source>
        <dbReference type="Google" id="ProtNLM"/>
    </source>
</evidence>
<dbReference type="STRING" id="1798653.A3G64_02140"/>
<keyword evidence="1" id="KW-0472">Membrane</keyword>
<feature type="transmembrane region" description="Helical" evidence="1">
    <location>
        <begin position="7"/>
        <end position="26"/>
    </location>
</feature>
<dbReference type="Proteomes" id="UP000179281">
    <property type="component" value="Unassembled WGS sequence"/>
</dbReference>
<evidence type="ECO:0000313" key="2">
    <source>
        <dbReference type="EMBL" id="OGZ02483.1"/>
    </source>
</evidence>
<accession>A0A1G2CM67</accession>
<proteinExistence type="predicted"/>
<gene>
    <name evidence="2" type="ORF">A3G64_02140</name>
</gene>
<keyword evidence="1" id="KW-0812">Transmembrane</keyword>
<reference evidence="2 3" key="1">
    <citation type="journal article" date="2016" name="Nat. Commun.">
        <title>Thousands of microbial genomes shed light on interconnected biogeochemical processes in an aquifer system.</title>
        <authorList>
            <person name="Anantharaman K."/>
            <person name="Brown C.T."/>
            <person name="Hug L.A."/>
            <person name="Sharon I."/>
            <person name="Castelle C.J."/>
            <person name="Probst A.J."/>
            <person name="Thomas B.C."/>
            <person name="Singh A."/>
            <person name="Wilkins M.J."/>
            <person name="Karaoz U."/>
            <person name="Brodie E.L."/>
            <person name="Williams K.H."/>
            <person name="Hubbard S.S."/>
            <person name="Banfield J.F."/>
        </authorList>
    </citation>
    <scope>NUCLEOTIDE SEQUENCE [LARGE SCALE GENOMIC DNA]</scope>
</reference>
<comment type="caution">
    <text evidence="2">The sequence shown here is derived from an EMBL/GenBank/DDBJ whole genome shotgun (WGS) entry which is preliminary data.</text>
</comment>
<keyword evidence="1" id="KW-1133">Transmembrane helix</keyword>
<sequence length="155" mass="17652">MKKAHKLAIQYTLIALLLIGGGWLLWRYIASLPEIKAEDIISRSGLHWHPELVISIRGERRTIPADIGLGAVHEPTHTHAEDGVVHLEYAGLVLRENTRLGEFFRIWGKTFTKDCVFEYCNGPEGRVTMTVNGTPNEEYGDYEMKDGDKVEIRYE</sequence>
<dbReference type="AlphaFoldDB" id="A0A1G2CM67"/>
<evidence type="ECO:0000313" key="3">
    <source>
        <dbReference type="Proteomes" id="UP000179281"/>
    </source>
</evidence>
<organism evidence="2 3">
    <name type="scientific">Candidatus Liptonbacteria bacterium RIFCSPLOWO2_12_FULL_60_15</name>
    <dbReference type="NCBI Taxonomy" id="1798653"/>
    <lineage>
        <taxon>Bacteria</taxon>
        <taxon>Candidatus Liptoniibacteriota</taxon>
    </lineage>
</organism>